<dbReference type="Gene3D" id="1.10.260.40">
    <property type="entry name" value="lambda repressor-like DNA-binding domains"/>
    <property type="match status" value="1"/>
</dbReference>
<dbReference type="InterPro" id="IPR010982">
    <property type="entry name" value="Lambda_DNA-bd_dom_sf"/>
</dbReference>
<organism evidence="2 3">
    <name type="scientific">Nocardiopsis composta</name>
    <dbReference type="NCBI Taxonomy" id="157465"/>
    <lineage>
        <taxon>Bacteria</taxon>
        <taxon>Bacillati</taxon>
        <taxon>Actinomycetota</taxon>
        <taxon>Actinomycetes</taxon>
        <taxon>Streptosporangiales</taxon>
        <taxon>Nocardiopsidaceae</taxon>
        <taxon>Nocardiopsis</taxon>
    </lineage>
</organism>
<evidence type="ECO:0000313" key="2">
    <source>
        <dbReference type="EMBL" id="MBB5433778.1"/>
    </source>
</evidence>
<accession>A0A7W8VF57</accession>
<dbReference type="InterPro" id="IPR043917">
    <property type="entry name" value="DUF5753"/>
</dbReference>
<dbReference type="AlphaFoldDB" id="A0A7W8VF57"/>
<keyword evidence="3" id="KW-1185">Reference proteome</keyword>
<gene>
    <name evidence="2" type="ORF">HDA36_003862</name>
</gene>
<proteinExistence type="predicted"/>
<evidence type="ECO:0000259" key="1">
    <source>
        <dbReference type="PROSITE" id="PS50943"/>
    </source>
</evidence>
<dbReference type="SMART" id="SM00530">
    <property type="entry name" value="HTH_XRE"/>
    <property type="match status" value="1"/>
</dbReference>
<dbReference type="PROSITE" id="PS50943">
    <property type="entry name" value="HTH_CROC1"/>
    <property type="match status" value="1"/>
</dbReference>
<sequence length="309" mass="35315">MCIKFVFAHFWAWEYYDRHVEEAERGDKMAGGMPVRRRHLIIQLRRMRRDAGLSQDEVWKALGWSRAKLQRLEAGEFQRLKAGDVMALCQLYEADKAEAEELVQIARDSRKNLPWWYQYKDVLPGAFIGLEAEASLIQEFSIGLVPGLFQTQEYIAALFERAVGIPKQEVSKRLEVRLERQRSVLERERPPTIVTVIDEAAVRREVGGEEVMEGQIRHLLDLSERPNIEIQILPFKAGAHAGTSIPFVLFGFDGGSGAGSLVYLETRKDGFYLEEEEEVTDYRLVFSRMQGTAMSVEDSAAFLRAVLSE</sequence>
<comment type="caution">
    <text evidence="2">The sequence shown here is derived from an EMBL/GenBank/DDBJ whole genome shotgun (WGS) entry which is preliminary data.</text>
</comment>
<dbReference type="Pfam" id="PF19054">
    <property type="entry name" value="DUF5753"/>
    <property type="match status" value="1"/>
</dbReference>
<dbReference type="InterPro" id="IPR001387">
    <property type="entry name" value="Cro/C1-type_HTH"/>
</dbReference>
<dbReference type="Proteomes" id="UP000572635">
    <property type="component" value="Unassembled WGS sequence"/>
</dbReference>
<dbReference type="CDD" id="cd00093">
    <property type="entry name" value="HTH_XRE"/>
    <property type="match status" value="1"/>
</dbReference>
<dbReference type="SUPFAM" id="SSF47413">
    <property type="entry name" value="lambda repressor-like DNA-binding domains"/>
    <property type="match status" value="1"/>
</dbReference>
<name>A0A7W8VF57_9ACTN</name>
<dbReference type="EMBL" id="JACHDB010000001">
    <property type="protein sequence ID" value="MBB5433778.1"/>
    <property type="molecule type" value="Genomic_DNA"/>
</dbReference>
<feature type="domain" description="HTH cro/C1-type" evidence="1">
    <location>
        <begin position="44"/>
        <end position="99"/>
    </location>
</feature>
<dbReference type="GO" id="GO:0003677">
    <property type="term" value="F:DNA binding"/>
    <property type="evidence" value="ECO:0007669"/>
    <property type="project" value="InterPro"/>
</dbReference>
<evidence type="ECO:0000313" key="3">
    <source>
        <dbReference type="Proteomes" id="UP000572635"/>
    </source>
</evidence>
<reference evidence="2 3" key="1">
    <citation type="submission" date="2020-08" db="EMBL/GenBank/DDBJ databases">
        <title>Sequencing the genomes of 1000 actinobacteria strains.</title>
        <authorList>
            <person name="Klenk H.-P."/>
        </authorList>
    </citation>
    <scope>NUCLEOTIDE SEQUENCE [LARGE SCALE GENOMIC DNA]</scope>
    <source>
        <strain evidence="2 3">DSM 44551</strain>
    </source>
</reference>
<dbReference type="Pfam" id="PF13560">
    <property type="entry name" value="HTH_31"/>
    <property type="match status" value="1"/>
</dbReference>
<protein>
    <submittedName>
        <fullName evidence="2">Transcriptional regulator with XRE-family HTH domain</fullName>
    </submittedName>
</protein>